<keyword evidence="5" id="KW-0325">Glycoprotein</keyword>
<comment type="subcellular location">
    <subcellularLocation>
        <location evidence="1">Membrane</location>
        <topology evidence="1">Single-pass type II membrane protein</topology>
    </subcellularLocation>
</comment>
<dbReference type="AlphaFoldDB" id="V4NKI4"/>
<keyword evidence="7" id="KW-1185">Reference proteome</keyword>
<dbReference type="Proteomes" id="UP000030689">
    <property type="component" value="Unassembled WGS sequence"/>
</dbReference>
<dbReference type="PANTHER" id="PTHR31042">
    <property type="entry name" value="CORE-2/I-BRANCHING BETA-1,6-N-ACETYLGLUCOSAMINYLTRANSFERASE FAMILY PROTEIN-RELATED"/>
    <property type="match status" value="1"/>
</dbReference>
<accession>V4NKI4</accession>
<keyword evidence="3" id="KW-0808">Transferase</keyword>
<dbReference type="STRING" id="72664.V4NKI4"/>
<keyword evidence="4" id="KW-0472">Membrane</keyword>
<dbReference type="Gramene" id="ESQ46891">
    <property type="protein sequence ID" value="ESQ46891"/>
    <property type="gene ID" value="EUTSA_v10028336mg"/>
</dbReference>
<dbReference type="GO" id="GO:0016757">
    <property type="term" value="F:glycosyltransferase activity"/>
    <property type="evidence" value="ECO:0007669"/>
    <property type="project" value="UniProtKB-KW"/>
</dbReference>
<sequence length="138" mass="16117">MGAFDESGPFGRGRYNENMDPEVPITKWRKESQWFEINRDLVDTIVKDTWYYPKFKEFCRPACHVGEHYFPTMLTIEKPVALANRSLTWVDWSRGGPPPGYNCTYNGRNTSMCYLLARKFAPSALEPLFHIAPKIMRF</sequence>
<gene>
    <name evidence="6" type="ORF">EUTSA_v10028336mg</name>
</gene>
<dbReference type="KEGG" id="eus:EUTSA_v10028336mg"/>
<dbReference type="InterPro" id="IPR044174">
    <property type="entry name" value="BC10-like"/>
</dbReference>
<evidence type="ECO:0000256" key="2">
    <source>
        <dbReference type="ARBA" id="ARBA00022676"/>
    </source>
</evidence>
<dbReference type="Pfam" id="PF02485">
    <property type="entry name" value="Branch"/>
    <property type="match status" value="1"/>
</dbReference>
<dbReference type="InterPro" id="IPR003406">
    <property type="entry name" value="Glyco_trans_14"/>
</dbReference>
<organism evidence="6 7">
    <name type="scientific">Eutrema salsugineum</name>
    <name type="common">Saltwater cress</name>
    <name type="synonym">Sisymbrium salsugineum</name>
    <dbReference type="NCBI Taxonomy" id="72664"/>
    <lineage>
        <taxon>Eukaryota</taxon>
        <taxon>Viridiplantae</taxon>
        <taxon>Streptophyta</taxon>
        <taxon>Embryophyta</taxon>
        <taxon>Tracheophyta</taxon>
        <taxon>Spermatophyta</taxon>
        <taxon>Magnoliopsida</taxon>
        <taxon>eudicotyledons</taxon>
        <taxon>Gunneridae</taxon>
        <taxon>Pentapetalae</taxon>
        <taxon>rosids</taxon>
        <taxon>malvids</taxon>
        <taxon>Brassicales</taxon>
        <taxon>Brassicaceae</taxon>
        <taxon>Eutremeae</taxon>
        <taxon>Eutrema</taxon>
    </lineage>
</organism>
<protein>
    <submittedName>
        <fullName evidence="6">Uncharacterized protein</fullName>
    </submittedName>
</protein>
<dbReference type="eggNOG" id="ENOG502QQ6S">
    <property type="taxonomic scope" value="Eukaryota"/>
</dbReference>
<evidence type="ECO:0000256" key="4">
    <source>
        <dbReference type="ARBA" id="ARBA00023136"/>
    </source>
</evidence>
<evidence type="ECO:0000313" key="6">
    <source>
        <dbReference type="EMBL" id="ESQ46891.1"/>
    </source>
</evidence>
<proteinExistence type="predicted"/>
<evidence type="ECO:0000256" key="3">
    <source>
        <dbReference type="ARBA" id="ARBA00022679"/>
    </source>
</evidence>
<dbReference type="EMBL" id="KI517416">
    <property type="protein sequence ID" value="ESQ46891.1"/>
    <property type="molecule type" value="Genomic_DNA"/>
</dbReference>
<dbReference type="GO" id="GO:0016020">
    <property type="term" value="C:membrane"/>
    <property type="evidence" value="ECO:0007669"/>
    <property type="project" value="UniProtKB-SubCell"/>
</dbReference>
<name>V4NKI4_EUTSA</name>
<dbReference type="PANTHER" id="PTHR31042:SF84">
    <property type="match status" value="1"/>
</dbReference>
<evidence type="ECO:0000256" key="1">
    <source>
        <dbReference type="ARBA" id="ARBA00004606"/>
    </source>
</evidence>
<keyword evidence="2" id="KW-0328">Glycosyltransferase</keyword>
<evidence type="ECO:0000256" key="5">
    <source>
        <dbReference type="ARBA" id="ARBA00023180"/>
    </source>
</evidence>
<reference evidence="6 7" key="1">
    <citation type="journal article" date="2013" name="Front. Plant Sci.">
        <title>The Reference Genome of the Halophytic Plant Eutrema salsugineum.</title>
        <authorList>
            <person name="Yang R."/>
            <person name="Jarvis D.E."/>
            <person name="Chen H."/>
            <person name="Beilstein M.A."/>
            <person name="Grimwood J."/>
            <person name="Jenkins J."/>
            <person name="Shu S."/>
            <person name="Prochnik S."/>
            <person name="Xin M."/>
            <person name="Ma C."/>
            <person name="Schmutz J."/>
            <person name="Wing R.A."/>
            <person name="Mitchell-Olds T."/>
            <person name="Schumaker K.S."/>
            <person name="Wang X."/>
        </authorList>
    </citation>
    <scope>NUCLEOTIDE SEQUENCE [LARGE SCALE GENOMIC DNA]</scope>
</reference>
<dbReference type="OMA" id="NNCTYKG"/>
<evidence type="ECO:0000313" key="7">
    <source>
        <dbReference type="Proteomes" id="UP000030689"/>
    </source>
</evidence>